<dbReference type="InterPro" id="IPR001680">
    <property type="entry name" value="WD40_rpt"/>
</dbReference>
<feature type="repeat" description="WD" evidence="7">
    <location>
        <begin position="2957"/>
        <end position="2998"/>
    </location>
</feature>
<evidence type="ECO:0000256" key="7">
    <source>
        <dbReference type="PROSITE-ProRule" id="PRU00221"/>
    </source>
</evidence>
<evidence type="ECO:0000259" key="10">
    <source>
        <dbReference type="PROSITE" id="PS51783"/>
    </source>
</evidence>
<dbReference type="InterPro" id="IPR019775">
    <property type="entry name" value="WD40_repeat_CS"/>
</dbReference>
<dbReference type="PROSITE" id="PS51783">
    <property type="entry name" value="PH_BEACH"/>
    <property type="match status" value="1"/>
</dbReference>
<dbReference type="Gene3D" id="3.30.40.10">
    <property type="entry name" value="Zinc/RING finger domain, C3HC4 (zinc finger)"/>
    <property type="match status" value="1"/>
</dbReference>
<dbReference type="InterPro" id="IPR023362">
    <property type="entry name" value="PH-BEACH_dom"/>
</dbReference>
<keyword evidence="1 7" id="KW-0853">WD repeat</keyword>
<keyword evidence="5" id="KW-0862">Zinc</keyword>
<evidence type="ECO:0000313" key="12">
    <source>
        <dbReference type="Proteomes" id="UP000276133"/>
    </source>
</evidence>
<dbReference type="EMBL" id="REGN01000677">
    <property type="protein sequence ID" value="RNA40082.1"/>
    <property type="molecule type" value="Genomic_DNA"/>
</dbReference>
<dbReference type="PROSITE" id="PS50178">
    <property type="entry name" value="ZF_FYVE"/>
    <property type="match status" value="1"/>
</dbReference>
<dbReference type="InterPro" id="IPR000306">
    <property type="entry name" value="Znf_FYVE"/>
</dbReference>
<reference evidence="11 12" key="1">
    <citation type="journal article" date="2018" name="Sci. Rep.">
        <title>Genomic signatures of local adaptation to the degree of environmental predictability in rotifers.</title>
        <authorList>
            <person name="Franch-Gras L."/>
            <person name="Hahn C."/>
            <person name="Garcia-Roger E.M."/>
            <person name="Carmona M.J."/>
            <person name="Serra M."/>
            <person name="Gomez A."/>
        </authorList>
    </citation>
    <scope>NUCLEOTIDE SEQUENCE [LARGE SCALE GENOMIC DNA]</scope>
    <source>
        <strain evidence="11">HYR1</strain>
    </source>
</reference>
<evidence type="ECO:0000313" key="11">
    <source>
        <dbReference type="EMBL" id="RNA40082.1"/>
    </source>
</evidence>
<dbReference type="Gene3D" id="2.130.10.10">
    <property type="entry name" value="YVTN repeat-like/Quinoprotein amine dehydrogenase"/>
    <property type="match status" value="1"/>
</dbReference>
<evidence type="ECO:0000256" key="6">
    <source>
        <dbReference type="PROSITE-ProRule" id="PRU00091"/>
    </source>
</evidence>
<dbReference type="Gene3D" id="1.10.1540.10">
    <property type="entry name" value="BEACH domain"/>
    <property type="match status" value="1"/>
</dbReference>
<feature type="non-terminal residue" evidence="11">
    <location>
        <position position="1"/>
    </location>
</feature>
<dbReference type="SMART" id="SM00064">
    <property type="entry name" value="FYVE"/>
    <property type="match status" value="1"/>
</dbReference>
<dbReference type="InterPro" id="IPR016024">
    <property type="entry name" value="ARM-type_fold"/>
</dbReference>
<dbReference type="SUPFAM" id="SSF50978">
    <property type="entry name" value="WD40 repeat-like"/>
    <property type="match status" value="1"/>
</dbReference>
<protein>
    <submittedName>
        <fullName evidence="11">WD repeat and FYVE domain-containing 3 isoform X3</fullName>
    </submittedName>
</protein>
<dbReference type="SUPFAM" id="SSF81837">
    <property type="entry name" value="BEACH domain"/>
    <property type="match status" value="1"/>
</dbReference>
<evidence type="ECO:0000256" key="3">
    <source>
        <dbReference type="ARBA" id="ARBA00022737"/>
    </source>
</evidence>
<dbReference type="InterPro" id="IPR013083">
    <property type="entry name" value="Znf_RING/FYVE/PHD"/>
</dbReference>
<dbReference type="CDD" id="cd01201">
    <property type="entry name" value="PH_BEACH"/>
    <property type="match status" value="1"/>
</dbReference>
<sequence>NELCLSKMSFLGKTLGKIVGQSKNANASDLKSSNVNQDSQLTLTHLRKVFYEYLHPKGDQTVKDEKLYNILPLFVKAFSQSSLNDINDKFSDVDQFCFACSRLLVNEIGKRVHDDSVLVKFFEMKISDDATDGAGLLNTVNLLASGPPFLIEIMNKCSLPSRLVMCVYLFICLPEPKDSILDHCEFNAKERRILFQKCFHQLLIKLCQNSCTCDELVDGDSLKLLFTIICSTCEQHNVAWRQTATDALLTLTKNFSPKSINYVHGNECIKQSLRSLNPGEICSANLVERADLFITLLTFIRETSISSQMLLDDFRLSSGYKILVDVVLLLEKESSREECRRALRNLFFTIEEFVSSGCTEFKPSSNNLTMFKIEGFQIPQPQGKGRTVRNIYAFQCLLHMFNRVQSNELCMNVLETIKNIYAKDECNYFILESQNLPFYSLDDTSMRVHLKNTDIQMKFIEVLEFIINGLKFVPCKELVSIGLSIQNFSNSKWSVAIANFLLQLIQTNSIYKDAFRELGIVEMLISCLQKFAALLKEKCADRSDLIQIDTQQKELGFTIMKILTCLISHNIENSKLFRQIGGARVAHNMVPYKFCRDQALSIVSTLLLTTAGEDDMSTLLGLMHTAKMEDLDLKNAVLKSLLGTLRESHRTRTVFRKSGGFVYVVSVLISMEGSLSIPARAPWDSVKKQEIFSILKTIMNTLTVSMRYEPANAKFFETEVRWKSLCAAIRLLGCFEPEVKQFPAKTQKFVKRGYDFFETYFCTLDESCFEKFNSDSCSNSDQLDPKLVYICYIMRLLYDTALDAFDSTTVDFFLSQNPFHVVSKCLCVHSDEFLVDFSEAFDVRPFSRQANRQCSDPQLPSKSPAASIKRSGSFLHNLSGQMDEPFIIHAGAISSMMHLLTSVPTSSYEMAQRLQFNVINLVKNLLKFERNQQIMSSNLFIDDVLFACKHVLNDDTHFLNASIQHIFERLASHYISAKNLKQYMRSGTVFDSGGGDRQLLVPLSRVKCLISMSSPRDSRQSGGVAFVEFNMMVEGFGCLFLASIAPQLSNAPSIVAMGMVSVGSDLSVNGGVGSGERVFPPQSGLTYSTWLYIDKFASNANSLHPVRLLTLIKHSKLKDTLWSCLCVYLSAKNRSLFVNTDECLLHQLKHDEKLSDSSVKFNCSELFQEGQWLHLCIVLSRAVLKTSTVSVYVNGKLVGSQKLSYLNSIVAASGPPSAVAVHAVIGTLPMFRCQSAVVWRQAGCHLVEDILSHVTIERIYELGADYIGSFQSLEGPGELVAEEKIVFGVHPSKMFEMTLANFRRVYNKNDSKAIGKQLNIPSNESVTPLRVLSNTAVQLQGASRTVGGVVIGYVGVRVFQPMPVSKSVESLGGAGFLLALVAMATDVEFMYAAVKCLACVLKSNVHIHKEMERMHGYQLLAMLYKRKKALINSHVLNLTFSLAVCDDNGKQVSGVYNAKAFECLVCDLDIWYECSAEISRCLHEKFNELLLSDWHNVKLFHGLKMLKRILYSVGREGTSSALLAHALQTIKILITECVHSDDLVSFGHFVASLVADTPEQQTSHVIELRERLLDIVDELIAQQTTNKTYNFQEEIVKVLGFDWFVLFMNRKCVRTTVVKSAKILFTLLLNQQNLNKFITCTNNAAWLHAVNSDTSHTTIDFAHVQAIHGFQLIQANFCKYPHYVQLYYLLFALLFDAHKINDLTSLNEELDLNKICQFVFDKSFDSEQSMLGRINGDIALDLVLIMFSMIRKLMNTSWYDRAVQDYAIILMQIFRFMYHNCDDFSLLSQNGEFLSALILTVYPYEEMGADELVVPTALEIQPFAEAISAHTQAYKTHLSTHPARKLVVDFLRDLLSDSIISKPNCSLIDSILCAIPADAQLKRNQEFTTELLKTVMDHLLCSDLFSESAGQTPSSGQVQALVNFIDRLVDKLYEGMHRRDPRQIIDSLCQLHAHLKKKTNSTHHESHSMLLGAIHRAILFQLSRPCFNLAEQINMLDVLHKIQHNKSLVFNQWTSSDFYACLAYCLLLITNDGEEGEARTLLNSAAQRVWLDVYLSKKSQLEESLKVSLSAAGACDLHELRFLLEEPCARVWSSYWERKTCDTRIHTQIQAKLSRVTSNLSRVVSLKKAKKEPARVGCRQMDEILVLTDINLKLLKESVGAEVAKWTRVNQQKDAYLRDEWAALEADLLRHRALWGPHAETHLDKWKLDFTEGPNRMRKKLLNNTHQFYAEYKIDFERSKRKYKVAQSIHAQEYLGTLRVKSLLDFRQNLSDYLSVKYDLDTHANLSHSTDHTLAVTMSDEQPPEAETAARVAIGEQNLIVNETVDETNNVSTSNNHNLITRLLEDGEKINQIYRCARVTGLDTIEGLFLFGKEHFYVLDGYTLVSTKDIVDIDSLANTSTYEPLVPTYATASQRRHLALSQKTCSKFAYEEIREVHNRRYLLQQIAMEIFSNDGRNFLLVFGRKCRQKVYERLIALTPDLNAAGSQSIAGQGRSVQVEQNAGILNSLIGEKSVVQRWQCGQITNFQYLMFLNTLAGRSYNDLMQYPVFPWILSDYESSELDLGSPHTFRDLSKPMGAQSPDRLGQFDKRFAEWEDPSAETPPYHYGTHYSSAMIVASYLVRMEPFTQIFLKLQGGHFDLADRMFHSVKDAWLSASKNNMADVKELVPEFFYLPEFLLNANKFDLGKKQNGIELNDVVLPPWAKNDPREFVRVHRMALESDYVSAHLNEWIDLIFGYKQQGQPAVDSHNVFHHLFYEGTVDIDQIDDPLKRNAIIGFINNFGQIPKQLFKKPHPVKKLASSHLIGAPTLNLIGTTVGSIANNLSAVDVTGDKSIQPMFIHHLKSLKPGLQPVKELKSQIGQIVCTDKAVLVVEQNKFLIGPTYQRYIAWGYADQSIRIGYTDYEKSYTTFENVQFGAVFCCCATNATTIVTAGQSCVVNVWQVNRTKAKKMTLKTRLYGHMDTVTCMAVSNSYHMLVTGSRDQSCIVWDINRWSYVRQLSAHHSAVSAICINELTGDIATASASFLYLWSINGELLASMNTIAASRNHVILCVQMSHVNEWDANNVILTGATDGVVRMWSLGYVQVCQNDSLTAQSTFDCSQSPLEDGDDDLNHSPIRDQNILFKTEESDKSNDLDDDFVLIDSFQSQTNKNVLKPGHKWKRELIFRSKLTMHTSYDRKDNYEPASVTALAISKDHKTIYVGDSRGRVFSWVCIENPGRTRADHWVKDDSTEQCRSCNIKFSFSERKHHCRDCGCVFCNQCTKYEIDIPKLNINKPVRVCQQCYSQNFKADTSLNSSSQSPI</sequence>
<feature type="domain" description="BEACH-type PH" evidence="10">
    <location>
        <begin position="2345"/>
        <end position="2475"/>
    </location>
</feature>
<dbReference type="SUPFAM" id="SSF50729">
    <property type="entry name" value="PH domain-like"/>
    <property type="match status" value="1"/>
</dbReference>
<name>A0A3M7SWH9_BRAPC</name>
<dbReference type="OrthoDB" id="10018316at2759"/>
<dbReference type="Pfam" id="PF00400">
    <property type="entry name" value="WD40"/>
    <property type="match status" value="1"/>
</dbReference>
<evidence type="ECO:0000256" key="2">
    <source>
        <dbReference type="ARBA" id="ARBA00022723"/>
    </source>
</evidence>
<dbReference type="InterPro" id="IPR056252">
    <property type="entry name" value="Alfy-like_Arm-like"/>
</dbReference>
<evidence type="ECO:0000256" key="1">
    <source>
        <dbReference type="ARBA" id="ARBA00022574"/>
    </source>
</evidence>
<dbReference type="Pfam" id="PF23295">
    <property type="entry name" value="Arm_4"/>
    <property type="match status" value="1"/>
</dbReference>
<dbReference type="PROSITE" id="PS50082">
    <property type="entry name" value="WD_REPEATS_2"/>
    <property type="match status" value="1"/>
</dbReference>
<dbReference type="InterPro" id="IPR013320">
    <property type="entry name" value="ConA-like_dom_sf"/>
</dbReference>
<keyword evidence="3" id="KW-0677">Repeat</keyword>
<dbReference type="Proteomes" id="UP000276133">
    <property type="component" value="Unassembled WGS sequence"/>
</dbReference>
<dbReference type="PANTHER" id="PTHR46108">
    <property type="entry name" value="BLUE CHEESE"/>
    <property type="match status" value="1"/>
</dbReference>
<dbReference type="PROSITE" id="PS50294">
    <property type="entry name" value="WD_REPEATS_REGION"/>
    <property type="match status" value="1"/>
</dbReference>
<keyword evidence="12" id="KW-1185">Reference proteome</keyword>
<dbReference type="InterPro" id="IPR036322">
    <property type="entry name" value="WD40_repeat_dom_sf"/>
</dbReference>
<gene>
    <name evidence="11" type="ORF">BpHYR1_005973</name>
</gene>
<dbReference type="Gene3D" id="2.30.29.30">
    <property type="entry name" value="Pleckstrin-homology domain (PH domain)/Phosphotyrosine-binding domain (PTB)"/>
    <property type="match status" value="1"/>
</dbReference>
<dbReference type="InterPro" id="IPR000409">
    <property type="entry name" value="BEACH_dom"/>
</dbReference>
<dbReference type="SMART" id="SM00320">
    <property type="entry name" value="WD40"/>
    <property type="match status" value="5"/>
</dbReference>
<dbReference type="SUPFAM" id="SSF49899">
    <property type="entry name" value="Concanavalin A-like lectins/glucanases"/>
    <property type="match status" value="1"/>
</dbReference>
<keyword evidence="4 6" id="KW-0863">Zinc-finger</keyword>
<accession>A0A3M7SWH9</accession>
<dbReference type="InterPro" id="IPR011993">
    <property type="entry name" value="PH-like_dom_sf"/>
</dbReference>
<dbReference type="InterPro" id="IPR036372">
    <property type="entry name" value="BEACH_dom_sf"/>
</dbReference>
<feature type="domain" description="FYVE-type" evidence="8">
    <location>
        <begin position="3228"/>
        <end position="3288"/>
    </location>
</feature>
<dbReference type="Gene3D" id="2.60.120.200">
    <property type="match status" value="1"/>
</dbReference>
<evidence type="ECO:0000256" key="4">
    <source>
        <dbReference type="ARBA" id="ARBA00022771"/>
    </source>
</evidence>
<dbReference type="CDD" id="cd06071">
    <property type="entry name" value="Beach"/>
    <property type="match status" value="1"/>
</dbReference>
<dbReference type="Pfam" id="PF01363">
    <property type="entry name" value="FYVE"/>
    <property type="match status" value="1"/>
</dbReference>
<dbReference type="SUPFAM" id="SSF48371">
    <property type="entry name" value="ARM repeat"/>
    <property type="match status" value="1"/>
</dbReference>
<dbReference type="SUPFAM" id="SSF57903">
    <property type="entry name" value="FYVE/PHD zinc finger"/>
    <property type="match status" value="1"/>
</dbReference>
<evidence type="ECO:0000256" key="5">
    <source>
        <dbReference type="ARBA" id="ARBA00022833"/>
    </source>
</evidence>
<dbReference type="FunFam" id="1.10.1540.10:FF:000002">
    <property type="entry name" value="WD repeat and FYVE domain containing 3"/>
    <property type="match status" value="1"/>
</dbReference>
<dbReference type="PANTHER" id="PTHR46108:SF4">
    <property type="entry name" value="BLUE CHEESE"/>
    <property type="match status" value="1"/>
</dbReference>
<organism evidence="11 12">
    <name type="scientific">Brachionus plicatilis</name>
    <name type="common">Marine rotifer</name>
    <name type="synonym">Brachionus muelleri</name>
    <dbReference type="NCBI Taxonomy" id="10195"/>
    <lineage>
        <taxon>Eukaryota</taxon>
        <taxon>Metazoa</taxon>
        <taxon>Spiralia</taxon>
        <taxon>Gnathifera</taxon>
        <taxon>Rotifera</taxon>
        <taxon>Eurotatoria</taxon>
        <taxon>Monogononta</taxon>
        <taxon>Pseudotrocha</taxon>
        <taxon>Ploima</taxon>
        <taxon>Brachionidae</taxon>
        <taxon>Brachionus</taxon>
    </lineage>
</organism>
<dbReference type="PROSITE" id="PS50197">
    <property type="entry name" value="BEACH"/>
    <property type="match status" value="1"/>
</dbReference>
<dbReference type="STRING" id="10195.A0A3M7SWH9"/>
<dbReference type="GO" id="GO:0008270">
    <property type="term" value="F:zinc ion binding"/>
    <property type="evidence" value="ECO:0007669"/>
    <property type="project" value="UniProtKB-KW"/>
</dbReference>
<feature type="domain" description="BEACH" evidence="9">
    <location>
        <begin position="2503"/>
        <end position="2796"/>
    </location>
</feature>
<proteinExistence type="predicted"/>
<dbReference type="InterPro" id="IPR015943">
    <property type="entry name" value="WD40/YVTN_repeat-like_dom_sf"/>
</dbReference>
<keyword evidence="2" id="KW-0479">Metal-binding</keyword>
<comment type="caution">
    <text evidence="11">The sequence shown here is derived from an EMBL/GenBank/DDBJ whole genome shotgun (WGS) entry which is preliminary data.</text>
</comment>
<dbReference type="InterPro" id="IPR017455">
    <property type="entry name" value="Znf_FYVE-rel"/>
</dbReference>
<dbReference type="Pfam" id="PF02138">
    <property type="entry name" value="Beach"/>
    <property type="match status" value="1"/>
</dbReference>
<evidence type="ECO:0000259" key="9">
    <source>
        <dbReference type="PROSITE" id="PS50197"/>
    </source>
</evidence>
<dbReference type="SMART" id="SM01026">
    <property type="entry name" value="Beach"/>
    <property type="match status" value="1"/>
</dbReference>
<dbReference type="InterPro" id="IPR051944">
    <property type="entry name" value="BEACH_domain_protein"/>
</dbReference>
<dbReference type="InterPro" id="IPR011011">
    <property type="entry name" value="Znf_FYVE_PHD"/>
</dbReference>
<dbReference type="Pfam" id="PF14844">
    <property type="entry name" value="PH_BEACH"/>
    <property type="match status" value="1"/>
</dbReference>
<evidence type="ECO:0000259" key="8">
    <source>
        <dbReference type="PROSITE" id="PS50178"/>
    </source>
</evidence>
<dbReference type="PROSITE" id="PS00678">
    <property type="entry name" value="WD_REPEATS_1"/>
    <property type="match status" value="1"/>
</dbReference>